<evidence type="ECO:0000256" key="1">
    <source>
        <dbReference type="SAM" id="Coils"/>
    </source>
</evidence>
<evidence type="ECO:0000313" key="3">
    <source>
        <dbReference type="Proteomes" id="UP001161389"/>
    </source>
</evidence>
<accession>A0AA37SB22</accession>
<protein>
    <recommendedName>
        <fullName evidence="4">TIGR03545 family protein</fullName>
    </recommendedName>
</protein>
<dbReference type="InterPro" id="IPR019934">
    <property type="entry name" value="CHP03545"/>
</dbReference>
<dbReference type="Proteomes" id="UP001161389">
    <property type="component" value="Unassembled WGS sequence"/>
</dbReference>
<name>A0AA37SB22_9GAMM</name>
<dbReference type="EMBL" id="BSNM01000011">
    <property type="protein sequence ID" value="GLQ31218.1"/>
    <property type="molecule type" value="Genomic_DNA"/>
</dbReference>
<feature type="coiled-coil region" evidence="1">
    <location>
        <begin position="182"/>
        <end position="253"/>
    </location>
</feature>
<keyword evidence="1" id="KW-0175">Coiled coil</keyword>
<reference evidence="2" key="1">
    <citation type="journal article" date="2014" name="Int. J. Syst. Evol. Microbiol.">
        <title>Complete genome sequence of Corynebacterium casei LMG S-19264T (=DSM 44701T), isolated from a smear-ripened cheese.</title>
        <authorList>
            <consortium name="US DOE Joint Genome Institute (JGI-PGF)"/>
            <person name="Walter F."/>
            <person name="Albersmeier A."/>
            <person name="Kalinowski J."/>
            <person name="Ruckert C."/>
        </authorList>
    </citation>
    <scope>NUCLEOTIDE SEQUENCE</scope>
    <source>
        <strain evidence="2">NBRC 110071</strain>
    </source>
</reference>
<sequence length="558" mass="60504">MKGMIRWSGLGVAAVFVVLAFFLLEPLLKLVIEQAGTRALSTRVTLDSVSIGWSDSSLSLKGLEVADKAQPMQNKVEVDLIALQINALEALSGHLVSDQATLAGIQFNTPRTSSGAVDDMVTLSNVDEKVGSASDSLSLPGVDLPDMDELVSKENSLTYQRYKALREYIDTNKDAFEQRIEALKDKKKLEDYKARLKEIKKAKGFMGKLEAVSKAKQLKKDIDKDLKEIKRLKKDFNASVAEVKRRVEELKKSPQQEADQILAKVGIEGGTQQVAEMLFGPELKGYLQQLKSFTSSEGKASDTTPEDLQPERGQGIFVAFEEEQKLPLVWFKLAQLSGDFNGLGIPFAFQGEATHLTDQQTLTGKPTAVALDLINDQVKSAKLGVIVDTRTAQKISLDTQITGYQVKDMPLSGDFNLDQGLADVTAKIKLVEDALSGDVSMDMTQVGLTGSGSLFDKYPSAKEALATVNKVDATAVLSGSIDEPGVDITSNLDKVLSNVVNKALEGQIASYKTELTGRLDAMLQEELKDMEGSKSDYLSLSDDIAGTEGLLDNILGGL</sequence>
<proteinExistence type="predicted"/>
<evidence type="ECO:0008006" key="4">
    <source>
        <dbReference type="Google" id="ProtNLM"/>
    </source>
</evidence>
<reference evidence="2" key="2">
    <citation type="submission" date="2023-01" db="EMBL/GenBank/DDBJ databases">
        <title>Draft genome sequence of Litoribrevibacter albus strain NBRC 110071.</title>
        <authorList>
            <person name="Sun Q."/>
            <person name="Mori K."/>
        </authorList>
    </citation>
    <scope>NUCLEOTIDE SEQUENCE</scope>
    <source>
        <strain evidence="2">NBRC 110071</strain>
    </source>
</reference>
<evidence type="ECO:0000313" key="2">
    <source>
        <dbReference type="EMBL" id="GLQ31218.1"/>
    </source>
</evidence>
<comment type="caution">
    <text evidence="2">The sequence shown here is derived from an EMBL/GenBank/DDBJ whole genome shotgun (WGS) entry which is preliminary data.</text>
</comment>
<dbReference type="RefSeq" id="WP_284380734.1">
    <property type="nucleotide sequence ID" value="NZ_BSNM01000011.1"/>
</dbReference>
<dbReference type="NCBIfam" id="TIGR03545">
    <property type="entry name" value="TIGR03545 family protein"/>
    <property type="match status" value="1"/>
</dbReference>
<keyword evidence="3" id="KW-1185">Reference proteome</keyword>
<dbReference type="AlphaFoldDB" id="A0AA37SB22"/>
<gene>
    <name evidence="2" type="ORF">GCM10007876_16970</name>
</gene>
<organism evidence="2 3">
    <name type="scientific">Litoribrevibacter albus</name>
    <dbReference type="NCBI Taxonomy" id="1473156"/>
    <lineage>
        <taxon>Bacteria</taxon>
        <taxon>Pseudomonadati</taxon>
        <taxon>Pseudomonadota</taxon>
        <taxon>Gammaproteobacteria</taxon>
        <taxon>Oceanospirillales</taxon>
        <taxon>Oceanospirillaceae</taxon>
        <taxon>Litoribrevibacter</taxon>
    </lineage>
</organism>